<evidence type="ECO:0000313" key="2">
    <source>
        <dbReference type="EMBL" id="SOQ36964.1"/>
    </source>
</evidence>
<feature type="region of interest" description="Disordered" evidence="1">
    <location>
        <begin position="251"/>
        <end position="273"/>
    </location>
</feature>
<protein>
    <submittedName>
        <fullName evidence="2">SFRICE_007453</fullName>
    </submittedName>
</protein>
<sequence>MVGTFGSNAAIQYVPVNFGASSDNDIHHTLFGQLATFQDLFINDTNKDPKTRRKYDDDTDDDKEDLDTLDIEIPDVFQFPRVGVGSTKYIFDMYDYHLINDQYKNFTKEFSNRTSASGRRAITFHEHDTKLPNNIIEQHKKGRMVNLLVQFLMHAKYELGKALTQREVIRKDKRYQLGYLFNRLRRLKTELFKMVGVSYNQNRIPKFYKYYTVRNLMRSYERVVHFDIDIRDTCDLIKEVFSVPKFYDTYGAKKEDGDKDGNKDGDKDKGGPK</sequence>
<reference evidence="2" key="1">
    <citation type="submission" date="2016-07" db="EMBL/GenBank/DDBJ databases">
        <authorList>
            <person name="Bretaudeau A."/>
        </authorList>
    </citation>
    <scope>NUCLEOTIDE SEQUENCE</scope>
    <source>
        <strain evidence="2">Rice</strain>
        <tissue evidence="2">Whole body</tissue>
    </source>
</reference>
<dbReference type="AlphaFoldDB" id="A0A2H1V9P8"/>
<name>A0A2H1V9P8_SPOFR</name>
<accession>A0A2H1V9P8</accession>
<proteinExistence type="predicted"/>
<evidence type="ECO:0000256" key="1">
    <source>
        <dbReference type="SAM" id="MobiDB-lite"/>
    </source>
</evidence>
<organism evidence="2">
    <name type="scientific">Spodoptera frugiperda</name>
    <name type="common">Fall armyworm</name>
    <dbReference type="NCBI Taxonomy" id="7108"/>
    <lineage>
        <taxon>Eukaryota</taxon>
        <taxon>Metazoa</taxon>
        <taxon>Ecdysozoa</taxon>
        <taxon>Arthropoda</taxon>
        <taxon>Hexapoda</taxon>
        <taxon>Insecta</taxon>
        <taxon>Pterygota</taxon>
        <taxon>Neoptera</taxon>
        <taxon>Endopterygota</taxon>
        <taxon>Lepidoptera</taxon>
        <taxon>Glossata</taxon>
        <taxon>Ditrysia</taxon>
        <taxon>Noctuoidea</taxon>
        <taxon>Noctuidae</taxon>
        <taxon>Amphipyrinae</taxon>
        <taxon>Spodoptera</taxon>
    </lineage>
</organism>
<gene>
    <name evidence="2" type="ORF">SFRICE_007453</name>
</gene>
<dbReference type="EMBL" id="ODYU01001153">
    <property type="protein sequence ID" value="SOQ36964.1"/>
    <property type="molecule type" value="Genomic_DNA"/>
</dbReference>